<reference evidence="2 3" key="1">
    <citation type="submission" date="2023-02" db="EMBL/GenBank/DDBJ databases">
        <title>LHISI_Scaffold_Assembly.</title>
        <authorList>
            <person name="Stuart O.P."/>
            <person name="Cleave R."/>
            <person name="Magrath M.J.L."/>
            <person name="Mikheyev A.S."/>
        </authorList>
    </citation>
    <scope>NUCLEOTIDE SEQUENCE [LARGE SCALE GENOMIC DNA]</scope>
    <source>
        <strain evidence="2">Daus_M_001</strain>
        <tissue evidence="2">Leg muscle</tissue>
    </source>
</reference>
<proteinExistence type="predicted"/>
<dbReference type="EMBL" id="JARBHB010000001">
    <property type="protein sequence ID" value="KAJ8896997.1"/>
    <property type="molecule type" value="Genomic_DNA"/>
</dbReference>
<evidence type="ECO:0000313" key="3">
    <source>
        <dbReference type="Proteomes" id="UP001159363"/>
    </source>
</evidence>
<evidence type="ECO:0000256" key="1">
    <source>
        <dbReference type="SAM" id="MobiDB-lite"/>
    </source>
</evidence>
<accession>A0ABQ9IK14</accession>
<gene>
    <name evidence="2" type="ORF">PR048_002343</name>
</gene>
<feature type="region of interest" description="Disordered" evidence="1">
    <location>
        <begin position="152"/>
        <end position="172"/>
    </location>
</feature>
<dbReference type="Proteomes" id="UP001159363">
    <property type="component" value="Chromosome 1"/>
</dbReference>
<name>A0ABQ9IK14_9NEOP</name>
<organism evidence="2 3">
    <name type="scientific">Dryococelus australis</name>
    <dbReference type="NCBI Taxonomy" id="614101"/>
    <lineage>
        <taxon>Eukaryota</taxon>
        <taxon>Metazoa</taxon>
        <taxon>Ecdysozoa</taxon>
        <taxon>Arthropoda</taxon>
        <taxon>Hexapoda</taxon>
        <taxon>Insecta</taxon>
        <taxon>Pterygota</taxon>
        <taxon>Neoptera</taxon>
        <taxon>Polyneoptera</taxon>
        <taxon>Phasmatodea</taxon>
        <taxon>Verophasmatodea</taxon>
        <taxon>Anareolatae</taxon>
        <taxon>Phasmatidae</taxon>
        <taxon>Eurycanthinae</taxon>
        <taxon>Dryococelus</taxon>
    </lineage>
</organism>
<evidence type="ECO:0000313" key="2">
    <source>
        <dbReference type="EMBL" id="KAJ8896997.1"/>
    </source>
</evidence>
<keyword evidence="3" id="KW-1185">Reference proteome</keyword>
<sequence length="294" mass="32037">MTLRGDGGRVYVWCGRMRGRATRRVEYYCACRRAEHSRTFRTGEIWTELSQEPTGSKTWRSFLVHTKAEVGIVQGGATGRRVFSGISLSSRLCIPALRHTQYASPSPALNTSMLRAAQGIIIDCSGTRKNGCGEKLITSVTGTLAPAINSSLSNESGSRYSEKGRRRSTGKKVVGGHNTGYYRAFLGLTGKINLCVACRRLAEGGCGRSEPPQILSASYKLFMSNWALLKALLKIHPGRSVYLIFSLWVSYNITDHAARSSLVGEEGWGIEAVRSDVPARTECMTTPPAGPTLP</sequence>
<protein>
    <submittedName>
        <fullName evidence="2">Uncharacterized protein</fullName>
    </submittedName>
</protein>
<comment type="caution">
    <text evidence="2">The sequence shown here is derived from an EMBL/GenBank/DDBJ whole genome shotgun (WGS) entry which is preliminary data.</text>
</comment>